<dbReference type="GO" id="GO:0005852">
    <property type="term" value="C:eukaryotic translation initiation factor 3 complex"/>
    <property type="evidence" value="ECO:0007669"/>
    <property type="project" value="UniProtKB-UniRule"/>
</dbReference>
<dbReference type="SUPFAM" id="SSF54534">
    <property type="entry name" value="FKBP-like"/>
    <property type="match status" value="1"/>
</dbReference>
<dbReference type="GO" id="GO:0033290">
    <property type="term" value="C:eukaryotic 48S preinitiation complex"/>
    <property type="evidence" value="ECO:0007669"/>
    <property type="project" value="UniProtKB-UniRule"/>
</dbReference>
<dbReference type="CDD" id="cd08065">
    <property type="entry name" value="MPN_eIF3h"/>
    <property type="match status" value="1"/>
</dbReference>
<keyword evidence="1 4" id="KW-0963">Cytoplasm</keyword>
<dbReference type="GO" id="GO:0016282">
    <property type="term" value="C:eukaryotic 43S preinitiation complex"/>
    <property type="evidence" value="ECO:0007669"/>
    <property type="project" value="UniProtKB-UniRule"/>
</dbReference>
<comment type="function">
    <text evidence="4">Component of the eukaryotic translation initiation factor 3 (eIF-3) complex, which is involved in protein synthesis of a specialized repertoire of mRNAs and, together with other initiation factors, stimulates binding of mRNA and methionyl-tRNAi to the 40S ribosome. The eIF-3 complex specifically targets and initiates translation of a subset of mRNAs involved in cell proliferation.</text>
</comment>
<reference evidence="7" key="1">
    <citation type="submission" date="2020-05" db="EMBL/GenBank/DDBJ databases">
        <title>Phylogenomic resolution of chytrid fungi.</title>
        <authorList>
            <person name="Stajich J.E."/>
            <person name="Amses K."/>
            <person name="Simmons R."/>
            <person name="Seto K."/>
            <person name="Myers J."/>
            <person name="Bonds A."/>
            <person name="Quandt C.A."/>
            <person name="Barry K."/>
            <person name="Liu P."/>
            <person name="Grigoriev I."/>
            <person name="Longcore J.E."/>
            <person name="James T.Y."/>
        </authorList>
    </citation>
    <scope>NUCLEOTIDE SEQUENCE</scope>
    <source>
        <strain evidence="7">JEL0379</strain>
    </source>
</reference>
<dbReference type="PROSITE" id="PS50249">
    <property type="entry name" value="MPN"/>
    <property type="match status" value="1"/>
</dbReference>
<dbReference type="Pfam" id="PF00254">
    <property type="entry name" value="FKBP_C"/>
    <property type="match status" value="1"/>
</dbReference>
<comment type="similarity">
    <text evidence="4">Belongs to the eIF-3 subunit H family.</text>
</comment>
<dbReference type="Pfam" id="PF19445">
    <property type="entry name" value="eIF3h_C"/>
    <property type="match status" value="2"/>
</dbReference>
<evidence type="ECO:0000256" key="1">
    <source>
        <dbReference type="ARBA" id="ARBA00022490"/>
    </source>
</evidence>
<feature type="compositionally biased region" description="Basic and acidic residues" evidence="5">
    <location>
        <begin position="743"/>
        <end position="763"/>
    </location>
</feature>
<evidence type="ECO:0000259" key="6">
    <source>
        <dbReference type="PROSITE" id="PS50249"/>
    </source>
</evidence>
<dbReference type="GO" id="GO:0008237">
    <property type="term" value="F:metallopeptidase activity"/>
    <property type="evidence" value="ECO:0007669"/>
    <property type="project" value="InterPro"/>
</dbReference>
<feature type="region of interest" description="Disordered" evidence="5">
    <location>
        <begin position="739"/>
        <end position="775"/>
    </location>
</feature>
<feature type="region of interest" description="Disordered" evidence="5">
    <location>
        <begin position="539"/>
        <end position="574"/>
    </location>
</feature>
<keyword evidence="3 4" id="KW-0648">Protein biosynthesis</keyword>
<dbReference type="InterPro" id="IPR037518">
    <property type="entry name" value="MPN"/>
</dbReference>
<comment type="subcellular location">
    <subcellularLocation>
        <location evidence="4">Cytoplasm</location>
    </subcellularLocation>
</comment>
<dbReference type="InterPro" id="IPR027524">
    <property type="entry name" value="eIF3h"/>
</dbReference>
<dbReference type="InterPro" id="IPR050242">
    <property type="entry name" value="JAMM_MPN+_peptidase_M67A"/>
</dbReference>
<name>A0AAD5TQK5_9FUNG</name>
<dbReference type="Proteomes" id="UP001212152">
    <property type="component" value="Unassembled WGS sequence"/>
</dbReference>
<dbReference type="InterPro" id="IPR046357">
    <property type="entry name" value="PPIase_dom_sf"/>
</dbReference>
<evidence type="ECO:0000313" key="7">
    <source>
        <dbReference type="EMBL" id="KAJ3184299.1"/>
    </source>
</evidence>
<dbReference type="EMBL" id="JADGJQ010000004">
    <property type="protein sequence ID" value="KAJ3184299.1"/>
    <property type="molecule type" value="Genomic_DNA"/>
</dbReference>
<proteinExistence type="inferred from homology"/>
<dbReference type="Gene3D" id="3.10.50.40">
    <property type="match status" value="1"/>
</dbReference>
<evidence type="ECO:0000256" key="4">
    <source>
        <dbReference type="HAMAP-Rule" id="MF_03007"/>
    </source>
</evidence>
<dbReference type="GO" id="GO:0003755">
    <property type="term" value="F:peptidyl-prolyl cis-trans isomerase activity"/>
    <property type="evidence" value="ECO:0007669"/>
    <property type="project" value="InterPro"/>
</dbReference>
<dbReference type="GO" id="GO:0001732">
    <property type="term" value="P:formation of cytoplasmic translation initiation complex"/>
    <property type="evidence" value="ECO:0007669"/>
    <property type="project" value="UniProtKB-UniRule"/>
</dbReference>
<dbReference type="PANTHER" id="PTHR10410">
    <property type="entry name" value="EUKARYOTIC TRANSLATION INITIATION FACTOR 3 -RELATED"/>
    <property type="match status" value="1"/>
</dbReference>
<evidence type="ECO:0000256" key="3">
    <source>
        <dbReference type="ARBA" id="ARBA00022917"/>
    </source>
</evidence>
<comment type="subunit">
    <text evidence="4">Component of the eukaryotic translation initiation factor 3 (eIF-3) complex.</text>
</comment>
<keyword evidence="8" id="KW-1185">Reference proteome</keyword>
<dbReference type="HAMAP" id="MF_03007">
    <property type="entry name" value="eIF3h"/>
    <property type="match status" value="1"/>
</dbReference>
<sequence length="902" mass="99008">MASANPAANPTASPIPPAGNEIVEEVDLEGLDPSLLESKPITVVQLDALVVVKILKHCREHAPQTATGQLLGIDVAGALEVTNCFPFASKSSHDEQDGHDVDTDGAEYQLQMLRCLRKLKFDANTVGWYQSTHLGSFWNQSLIETQYNYQKTFTQSVVIVYDPTRTAQGNLSLRALRLSDAFMEMYQSRKFTMESLVQAKLTPTSIFESLPIKIHNSHLLSALLHELDERVSFPPSLENAFSIPASSFSPRAPTNVSPFAPNLDALELGCESYLEKHLEYLAETVEEHGQEQWRWQGWQRSLQKEQQKLQQTIGKRRMENSARTAQGLDPVYGDDELVASSPALAKLLSNEPSRLESLIITNQIDTYCKQITQYAGPSLTKMFMVKSVRPEAESAVTVAPIRIADEKDFNPGLTIVSVSDSDGSDEKALAYLNPADERVNAVDFTLTPESTVIFTVRGPCEIIVSGVVTPAKKEPQNQPILVPDEPIEVPDVTVVERTQVVQSSNYQHRDHADLRVKAEAGYSDGWETPYERTISMGTHVGRVPKNSIASDKRKREDSPLTQTPKRRREHAPDAPIYTGLRAGVTSPLVAVAIAAIKTVSRCAGGAQALTAAASALNTAVNVTLEAVDKRSSFRRDAAIYAASCAIDLAAALPHAVQPAFAATAVSSCMSGRGASTALEEVIEDLIAFLTDRASERDQTLPAAVNAIRAGLKVLSHIPVLAKAVEASIANGERRVAIITPSRDSVRHDRDRRDSARYSHDDRYAPPPNKPKHSLLPSGTLLDDIHVGRHGRVRPYESNASYVGIYVRVMTADGTVIFSNFDDRHAYHHCVGDQAVDKALQLGVKDMRVEGERRVIVPVAMAREKVGTDFNKFPGVIASPNDMEPLVYEIKLDWAEKPPTRTW</sequence>
<organism evidence="7 8">
    <name type="scientific">Geranomyces variabilis</name>
    <dbReference type="NCBI Taxonomy" id="109894"/>
    <lineage>
        <taxon>Eukaryota</taxon>
        <taxon>Fungi</taxon>
        <taxon>Fungi incertae sedis</taxon>
        <taxon>Chytridiomycota</taxon>
        <taxon>Chytridiomycota incertae sedis</taxon>
        <taxon>Chytridiomycetes</taxon>
        <taxon>Spizellomycetales</taxon>
        <taxon>Powellomycetaceae</taxon>
        <taxon>Geranomyces</taxon>
    </lineage>
</organism>
<comment type="caution">
    <text evidence="7">The sequence shown here is derived from an EMBL/GenBank/DDBJ whole genome shotgun (WGS) entry which is preliminary data.</text>
</comment>
<dbReference type="InterPro" id="IPR001179">
    <property type="entry name" value="PPIase_FKBP_dom"/>
</dbReference>
<dbReference type="SMART" id="SM00232">
    <property type="entry name" value="JAB_MPN"/>
    <property type="match status" value="1"/>
</dbReference>
<evidence type="ECO:0000256" key="2">
    <source>
        <dbReference type="ARBA" id="ARBA00022540"/>
    </source>
</evidence>
<protein>
    <recommendedName>
        <fullName evidence="4">Eukaryotic translation initiation factor 3 subunit H</fullName>
        <shortName evidence="4">eIF3h</shortName>
    </recommendedName>
</protein>
<keyword evidence="2 4" id="KW-0396">Initiation factor</keyword>
<accession>A0AAD5TQK5</accession>
<dbReference type="Gene3D" id="3.40.140.10">
    <property type="entry name" value="Cytidine Deaminase, domain 2"/>
    <property type="match status" value="1"/>
</dbReference>
<evidence type="ECO:0000313" key="8">
    <source>
        <dbReference type="Proteomes" id="UP001212152"/>
    </source>
</evidence>
<dbReference type="InterPro" id="IPR000555">
    <property type="entry name" value="JAMM/MPN+_dom"/>
</dbReference>
<dbReference type="Pfam" id="PF01398">
    <property type="entry name" value="JAB"/>
    <property type="match status" value="1"/>
</dbReference>
<evidence type="ECO:0000256" key="5">
    <source>
        <dbReference type="SAM" id="MobiDB-lite"/>
    </source>
</evidence>
<dbReference type="GO" id="GO:0003743">
    <property type="term" value="F:translation initiation factor activity"/>
    <property type="evidence" value="ECO:0007669"/>
    <property type="project" value="UniProtKB-UniRule"/>
</dbReference>
<gene>
    <name evidence="7" type="primary">TIF3H1</name>
    <name evidence="7" type="ORF">HDU87_005146</name>
</gene>
<dbReference type="InterPro" id="IPR045810">
    <property type="entry name" value="eIF3h_C"/>
</dbReference>
<feature type="domain" description="MPN" evidence="6">
    <location>
        <begin position="44"/>
        <end position="182"/>
    </location>
</feature>
<dbReference type="AlphaFoldDB" id="A0AAD5TQK5"/>